<evidence type="ECO:0000256" key="2">
    <source>
        <dbReference type="PROSITE-ProRule" id="PRU00087"/>
    </source>
</evidence>
<feature type="repeat" description="Filamin" evidence="2">
    <location>
        <begin position="362"/>
        <end position="480"/>
    </location>
</feature>
<keyword evidence="3" id="KW-0472">Membrane</keyword>
<keyword evidence="3" id="KW-0812">Transmembrane</keyword>
<evidence type="ECO:0000256" key="1">
    <source>
        <dbReference type="ARBA" id="ARBA00022737"/>
    </source>
</evidence>
<evidence type="ECO:0000313" key="7">
    <source>
        <dbReference type="Proteomes" id="UP000604825"/>
    </source>
</evidence>
<feature type="signal peptide" evidence="4">
    <location>
        <begin position="1"/>
        <end position="23"/>
    </location>
</feature>
<dbReference type="Gene3D" id="2.60.40.3440">
    <property type="match status" value="1"/>
</dbReference>
<dbReference type="Proteomes" id="UP000604825">
    <property type="component" value="Unassembled WGS sequence"/>
</dbReference>
<sequence>MSSSSPPLSLLLCVSLLLSSTVQQPPSTQAQQAAVQAPDPSFMFGWLNNKWAYTAGDTAVIQVMSLDLRAAAAVRASLSFTFSVNGKEGNSRYVTDVAANIGADPNAWTVSFVPLRAGNFGALVGEKRFVAAEWPLTFTVAAAGVHPSASRASWTFPGRRVVAGSRAFVSIAPRDAFGNGIARGPDMPGYFRVSGSFLNGSAVELWDFHYNGWTEDGRIGVEFRSNVAGDLLVHVYGDDRELRDSPLMLTVNPGVLNIAVSTCSWKHGINTLQVSSKLEIFIYQRDSFGNIVPDIHPFDAQVVDKATNLSIPIVDLAMEAVADGVQLLSFNVVEAGQFFLTVFYAQLDERVSNSVHMFDVFVGYCDGSNSFANGSGLANSIAGSASSFSVFLLDHYRIPSPVETARLQVKILGKNATSYADPIITPAREPNGNVIIAGNSNVQTSKFNVSYTPRIAGQYEIWVLCGNIVLNGGNPYAMTVLPGAINMSLSSVVKFDPKVKLSVENEVVVRLVDSFMNPVVSFKSKLKFQLISASITSTTSFVAKEFVDNGDGSYTAHYVARGLGSYGICVLYEDKQLTPCPFDVTVLAGSKVEIANSSSPLHGSVLQSSKTYRYTPFEGFFGNDSFSYTVCDEHNNVVTATVFISVLCRPPQFISLPGKLHVTEDTISPLFGGFPGMKMVYSDTTENISVTVTAQSGSVFFDPVRIKLQQLSDDVLSISSRGRGGKDLMLQGTIEVVNDALQFLLYSGNEDFHGNDVISLHASSRNGVRRTQFPTFVEPINDPPVILAPSSIFLSGNQSMEGHQIFDKHRDTFQFSIVEPDLHNFPGNESSFFLVLSLEVLEGTLTTTLPSSAIATASMKTEGVNGWQTLQTYVTIANHFILKGTAIRFRGSVQDCNNALQQLHYQGPRHGTTLSITVNDQGNHGCYPDCSERMTMPLTTAKTVLLVPVIKTKHVNSRRAILFRWLAAAGIVIMLCLGCALMCCLCKCMRALKSERRYKIYGKICTTEQTPFRQHMGASPSQCEEAGYCPATATVPQLGANRSTLRQRSPRSCKQELELQPISGTINNRTEDSLAVTDKDK</sequence>
<dbReference type="SUPFAM" id="SSF81296">
    <property type="entry name" value="E set domains"/>
    <property type="match status" value="2"/>
</dbReference>
<protein>
    <recommendedName>
        <fullName evidence="5">GEX2 N-terminal Ig-like domain-containing protein</fullName>
    </recommendedName>
</protein>
<dbReference type="InterPro" id="IPR014756">
    <property type="entry name" value="Ig_E-set"/>
</dbReference>
<dbReference type="EMBL" id="CAJGYO010000003">
    <property type="protein sequence ID" value="CAD6219197.1"/>
    <property type="molecule type" value="Genomic_DNA"/>
</dbReference>
<comment type="caution">
    <text evidence="6">The sequence shown here is derived from an EMBL/GenBank/DDBJ whole genome shotgun (WGS) entry which is preliminary data.</text>
</comment>
<keyword evidence="1" id="KW-0677">Repeat</keyword>
<dbReference type="OrthoDB" id="5334309at2759"/>
<reference evidence="6" key="1">
    <citation type="submission" date="2020-10" db="EMBL/GenBank/DDBJ databases">
        <authorList>
            <person name="Han B."/>
            <person name="Lu T."/>
            <person name="Zhao Q."/>
            <person name="Huang X."/>
            <person name="Zhao Y."/>
        </authorList>
    </citation>
    <scope>NUCLEOTIDE SEQUENCE</scope>
</reference>
<keyword evidence="4" id="KW-0732">Signal</keyword>
<dbReference type="GO" id="GO:0048235">
    <property type="term" value="P:pollen sperm cell differentiation"/>
    <property type="evidence" value="ECO:0007669"/>
    <property type="project" value="TreeGrafter"/>
</dbReference>
<name>A0A811N7G0_9POAL</name>
<dbReference type="PANTHER" id="PTHR38537">
    <property type="entry name" value="JITTERBUG, ISOFORM N"/>
    <property type="match status" value="1"/>
</dbReference>
<dbReference type="Pfam" id="PF23616">
    <property type="entry name" value="Ig_GEX2_N"/>
    <property type="match status" value="2"/>
</dbReference>
<feature type="chain" id="PRO_5032844811" description="GEX2 N-terminal Ig-like domain-containing protein" evidence="4">
    <location>
        <begin position="24"/>
        <end position="1081"/>
    </location>
</feature>
<dbReference type="GO" id="GO:0030036">
    <property type="term" value="P:actin cytoskeleton organization"/>
    <property type="evidence" value="ECO:0007669"/>
    <property type="project" value="InterPro"/>
</dbReference>
<proteinExistence type="predicted"/>
<evidence type="ECO:0000256" key="3">
    <source>
        <dbReference type="SAM" id="Phobius"/>
    </source>
</evidence>
<gene>
    <name evidence="6" type="ORF">NCGR_LOCUS12960</name>
</gene>
<evidence type="ECO:0000256" key="4">
    <source>
        <dbReference type="SAM" id="SignalP"/>
    </source>
</evidence>
<keyword evidence="3" id="KW-1133">Transmembrane helix</keyword>
<keyword evidence="7" id="KW-1185">Reference proteome</keyword>
<dbReference type="Gene3D" id="2.60.40.10">
    <property type="entry name" value="Immunoglobulins"/>
    <property type="match status" value="2"/>
</dbReference>
<feature type="domain" description="GEX2 N-terminal Ig-like" evidence="5">
    <location>
        <begin position="40"/>
        <end position="140"/>
    </location>
</feature>
<dbReference type="InterPro" id="IPR017868">
    <property type="entry name" value="Filamin/ABP280_repeat-like"/>
</dbReference>
<dbReference type="InterPro" id="IPR056434">
    <property type="entry name" value="Ig_GEX2_N"/>
</dbReference>
<dbReference type="GO" id="GO:0051015">
    <property type="term" value="F:actin filament binding"/>
    <property type="evidence" value="ECO:0007669"/>
    <property type="project" value="InterPro"/>
</dbReference>
<dbReference type="PROSITE" id="PS50194">
    <property type="entry name" value="FILAMIN_REPEAT"/>
    <property type="match status" value="2"/>
</dbReference>
<organism evidence="6 7">
    <name type="scientific">Miscanthus lutarioriparius</name>
    <dbReference type="NCBI Taxonomy" id="422564"/>
    <lineage>
        <taxon>Eukaryota</taxon>
        <taxon>Viridiplantae</taxon>
        <taxon>Streptophyta</taxon>
        <taxon>Embryophyta</taxon>
        <taxon>Tracheophyta</taxon>
        <taxon>Spermatophyta</taxon>
        <taxon>Magnoliopsida</taxon>
        <taxon>Liliopsida</taxon>
        <taxon>Poales</taxon>
        <taxon>Poaceae</taxon>
        <taxon>PACMAD clade</taxon>
        <taxon>Panicoideae</taxon>
        <taxon>Andropogonodae</taxon>
        <taxon>Andropogoneae</taxon>
        <taxon>Saccharinae</taxon>
        <taxon>Miscanthus</taxon>
    </lineage>
</organism>
<evidence type="ECO:0000259" key="5">
    <source>
        <dbReference type="Pfam" id="PF23616"/>
    </source>
</evidence>
<dbReference type="InterPro" id="IPR044801">
    <property type="entry name" value="Filamin"/>
</dbReference>
<dbReference type="AlphaFoldDB" id="A0A811N7G0"/>
<dbReference type="Pfam" id="PF17963">
    <property type="entry name" value="Big_9"/>
    <property type="match status" value="1"/>
</dbReference>
<feature type="repeat" description="Filamin" evidence="2">
    <location>
        <begin position="548"/>
        <end position="586"/>
    </location>
</feature>
<dbReference type="PANTHER" id="PTHR38537:SF8">
    <property type="entry name" value="FILAMIN-A"/>
    <property type="match status" value="1"/>
</dbReference>
<dbReference type="InterPro" id="IPR013783">
    <property type="entry name" value="Ig-like_fold"/>
</dbReference>
<feature type="domain" description="GEX2 N-terminal Ig-like" evidence="5">
    <location>
        <begin position="149"/>
        <end position="251"/>
    </location>
</feature>
<accession>A0A811N7G0</accession>
<feature type="transmembrane region" description="Helical" evidence="3">
    <location>
        <begin position="962"/>
        <end position="986"/>
    </location>
</feature>
<evidence type="ECO:0000313" key="6">
    <source>
        <dbReference type="EMBL" id="CAD6219197.1"/>
    </source>
</evidence>